<dbReference type="NCBIfam" id="TIGR00254">
    <property type="entry name" value="GGDEF"/>
    <property type="match status" value="1"/>
</dbReference>
<evidence type="ECO:0000259" key="2">
    <source>
        <dbReference type="PROSITE" id="PS50883"/>
    </source>
</evidence>
<dbReference type="SMART" id="SM00267">
    <property type="entry name" value="GGDEF"/>
    <property type="match status" value="1"/>
</dbReference>
<dbReference type="SUPFAM" id="SSF141868">
    <property type="entry name" value="EAL domain-like"/>
    <property type="match status" value="1"/>
</dbReference>
<dbReference type="InterPro" id="IPR029787">
    <property type="entry name" value="Nucleotide_cyclase"/>
</dbReference>
<dbReference type="SMART" id="SM00052">
    <property type="entry name" value="EAL"/>
    <property type="match status" value="1"/>
</dbReference>
<dbReference type="Gene3D" id="3.20.20.450">
    <property type="entry name" value="EAL domain"/>
    <property type="match status" value="1"/>
</dbReference>
<dbReference type="Pfam" id="PF00990">
    <property type="entry name" value="GGDEF"/>
    <property type="match status" value="1"/>
</dbReference>
<dbReference type="SMART" id="SM00091">
    <property type="entry name" value="PAS"/>
    <property type="match status" value="1"/>
</dbReference>
<dbReference type="Gene3D" id="3.30.450.20">
    <property type="entry name" value="PAS domain"/>
    <property type="match status" value="1"/>
</dbReference>
<proteinExistence type="predicted"/>
<dbReference type="PROSITE" id="PS50883">
    <property type="entry name" value="EAL"/>
    <property type="match status" value="1"/>
</dbReference>
<dbReference type="RefSeq" id="WP_142607953.1">
    <property type="nucleotide sequence ID" value="NZ_VDGG01000029.1"/>
</dbReference>
<reference evidence="4 5" key="1">
    <citation type="submission" date="2019-05" db="EMBL/GenBank/DDBJ databases">
        <title>Psychrobacillus vulpis sp. nov., a new species isolated from feces of a red fox that inhabits in The Tablas de Daimiel Natural Park, Albacete, Spain.</title>
        <authorList>
            <person name="Rodriguez M."/>
            <person name="Reina J.C."/>
            <person name="Bejar V."/>
            <person name="Llamas I."/>
        </authorList>
    </citation>
    <scope>NUCLEOTIDE SEQUENCE [LARGE SCALE GENOMIC DNA]</scope>
    <source>
        <strain evidence="4 5">NHI-2</strain>
    </source>
</reference>
<dbReference type="Proteomes" id="UP000318937">
    <property type="component" value="Unassembled WGS sequence"/>
</dbReference>
<sequence>MNNSVKPKLTINNYIGEMMHENPLPFILLKRESENKFSVIYVNRAAASLFENTSHLPQPFFSVEVWNQLHEIINKTEVEKQKLHQNLHITFQNQLYSVDLSIVSIQNEASMVYGLTMQNKTNDTKEKQALLEIKEKYMSLLDHNTDSVLLVDGKGMIQYANLVTLKILGYDLDKLLHQPIEQFIESNSLGNFQLMMKQILSGYPAELQKCLFQHAKGHYVYVYLKAIPIHDHGNVKEFHLVLRDLTISADEKEQLYYLAYHDHLTGLWNRRALKEHLREDLIDANNSNTQIAIMRIDLDRFKLINESLGYNYGDDLLKKIADRLSLFINKLCNLYRQSGDEFVFILKSKTREETSAFAENILSELSKPIYLDHQEYFVTASIGISMHPLDGKNLDELLIKADQALYVAKDRGRAHYRYFQEQMNLSFPNEALMESHLRRAIEKEELTIHYQPQVNLITGEINSFEALLRWNNRKFGYVSPMQFIPLAEESGMIMRIGDWVLDEVCKQLEYWQKKGYRPVRIAVNISPKQFKQENFAMKIREKINKYGITPHSLEVEITESAMTDMQDTFAMLKELKDIGVVISIDDFGTGYSSLSYLKKYPIDIIKIDQSFIKDMELDEKNAAIATTIIQLAHSLGMEVIAEGVEKDQQVEILKSANCQKAQGYFFSRPVPIDDINQSYMTAIQP</sequence>
<dbReference type="PANTHER" id="PTHR44757:SF2">
    <property type="entry name" value="BIOFILM ARCHITECTURE MAINTENANCE PROTEIN MBAA"/>
    <property type="match status" value="1"/>
</dbReference>
<dbReference type="NCBIfam" id="TIGR00229">
    <property type="entry name" value="sensory_box"/>
    <property type="match status" value="1"/>
</dbReference>
<dbReference type="InterPro" id="IPR052155">
    <property type="entry name" value="Biofilm_reg_signaling"/>
</dbReference>
<feature type="domain" description="GGDEF" evidence="3">
    <location>
        <begin position="289"/>
        <end position="421"/>
    </location>
</feature>
<name>A0A544T2H2_9BACI</name>
<dbReference type="OrthoDB" id="9759607at2"/>
<dbReference type="PANTHER" id="PTHR44757">
    <property type="entry name" value="DIGUANYLATE CYCLASE DGCP"/>
    <property type="match status" value="1"/>
</dbReference>
<evidence type="ECO:0000259" key="1">
    <source>
        <dbReference type="PROSITE" id="PS50112"/>
    </source>
</evidence>
<protein>
    <submittedName>
        <fullName evidence="4">EAL domain-containing protein</fullName>
    </submittedName>
</protein>
<organism evidence="4 5">
    <name type="scientific">Psychrobacillus soli</name>
    <dbReference type="NCBI Taxonomy" id="1543965"/>
    <lineage>
        <taxon>Bacteria</taxon>
        <taxon>Bacillati</taxon>
        <taxon>Bacillota</taxon>
        <taxon>Bacilli</taxon>
        <taxon>Bacillales</taxon>
        <taxon>Bacillaceae</taxon>
        <taxon>Psychrobacillus</taxon>
    </lineage>
</organism>
<evidence type="ECO:0000313" key="5">
    <source>
        <dbReference type="Proteomes" id="UP000318937"/>
    </source>
</evidence>
<evidence type="ECO:0000313" key="4">
    <source>
        <dbReference type="EMBL" id="TQR11656.1"/>
    </source>
</evidence>
<dbReference type="CDD" id="cd01948">
    <property type="entry name" value="EAL"/>
    <property type="match status" value="1"/>
</dbReference>
<dbReference type="SUPFAM" id="SSF55073">
    <property type="entry name" value="Nucleotide cyclase"/>
    <property type="match status" value="1"/>
</dbReference>
<feature type="domain" description="PAS" evidence="1">
    <location>
        <begin position="133"/>
        <end position="203"/>
    </location>
</feature>
<dbReference type="PROSITE" id="PS50887">
    <property type="entry name" value="GGDEF"/>
    <property type="match status" value="1"/>
</dbReference>
<dbReference type="Pfam" id="PF00563">
    <property type="entry name" value="EAL"/>
    <property type="match status" value="1"/>
</dbReference>
<dbReference type="InterPro" id="IPR000160">
    <property type="entry name" value="GGDEF_dom"/>
</dbReference>
<dbReference type="InterPro" id="IPR035919">
    <property type="entry name" value="EAL_sf"/>
</dbReference>
<feature type="domain" description="EAL" evidence="2">
    <location>
        <begin position="430"/>
        <end position="683"/>
    </location>
</feature>
<evidence type="ECO:0000259" key="3">
    <source>
        <dbReference type="PROSITE" id="PS50887"/>
    </source>
</evidence>
<dbReference type="FunFam" id="3.20.20.450:FF:000001">
    <property type="entry name" value="Cyclic di-GMP phosphodiesterase yahA"/>
    <property type="match status" value="1"/>
</dbReference>
<dbReference type="CDD" id="cd00130">
    <property type="entry name" value="PAS"/>
    <property type="match status" value="1"/>
</dbReference>
<dbReference type="Gene3D" id="3.30.70.270">
    <property type="match status" value="1"/>
</dbReference>
<dbReference type="EMBL" id="VDGG01000029">
    <property type="protein sequence ID" value="TQR11656.1"/>
    <property type="molecule type" value="Genomic_DNA"/>
</dbReference>
<dbReference type="SUPFAM" id="SSF55785">
    <property type="entry name" value="PYP-like sensor domain (PAS domain)"/>
    <property type="match status" value="1"/>
</dbReference>
<dbReference type="PROSITE" id="PS50112">
    <property type="entry name" value="PAS"/>
    <property type="match status" value="1"/>
</dbReference>
<dbReference type="InterPro" id="IPR001633">
    <property type="entry name" value="EAL_dom"/>
</dbReference>
<gene>
    <name evidence="4" type="ORF">FG383_13670</name>
</gene>
<accession>A0A544T2H2</accession>
<comment type="caution">
    <text evidence="4">The sequence shown here is derived from an EMBL/GenBank/DDBJ whole genome shotgun (WGS) entry which is preliminary data.</text>
</comment>
<dbReference type="AlphaFoldDB" id="A0A544T2H2"/>
<keyword evidence="5" id="KW-1185">Reference proteome</keyword>
<dbReference type="Pfam" id="PF13426">
    <property type="entry name" value="PAS_9"/>
    <property type="match status" value="1"/>
</dbReference>
<dbReference type="InterPro" id="IPR043128">
    <property type="entry name" value="Rev_trsase/Diguanyl_cyclase"/>
</dbReference>
<dbReference type="InterPro" id="IPR035965">
    <property type="entry name" value="PAS-like_dom_sf"/>
</dbReference>
<dbReference type="CDD" id="cd01949">
    <property type="entry name" value="GGDEF"/>
    <property type="match status" value="1"/>
</dbReference>
<dbReference type="InterPro" id="IPR000014">
    <property type="entry name" value="PAS"/>
</dbReference>